<dbReference type="GO" id="GO:0016757">
    <property type="term" value="F:glycosyltransferase activity"/>
    <property type="evidence" value="ECO:0007669"/>
    <property type="project" value="UniProtKB-KW"/>
</dbReference>
<comment type="caution">
    <text evidence="4">The sequence shown here is derived from an EMBL/GenBank/DDBJ whole genome shotgun (WGS) entry which is preliminary data.</text>
</comment>
<dbReference type="SUPFAM" id="SSF53271">
    <property type="entry name" value="PRTase-like"/>
    <property type="match status" value="1"/>
</dbReference>
<evidence type="ECO:0000313" key="4">
    <source>
        <dbReference type="EMBL" id="PZX18939.1"/>
    </source>
</evidence>
<reference evidence="4 5" key="1">
    <citation type="submission" date="2018-06" db="EMBL/GenBank/DDBJ databases">
        <title>Genomic Encyclopedia of Archaeal and Bacterial Type Strains, Phase II (KMG-II): from individual species to whole genera.</title>
        <authorList>
            <person name="Goeker M."/>
        </authorList>
    </citation>
    <scope>NUCLEOTIDE SEQUENCE [LARGE SCALE GENOMIC DNA]</scope>
    <source>
        <strain evidence="4 5">DSM 22009</strain>
    </source>
</reference>
<dbReference type="EMBL" id="QKZL01000002">
    <property type="protein sequence ID" value="PZX18939.1"/>
    <property type="molecule type" value="Genomic_DNA"/>
</dbReference>
<feature type="domain" description="Double zinc ribbon" evidence="3">
    <location>
        <begin position="5"/>
        <end position="65"/>
    </location>
</feature>
<organism evidence="4 5">
    <name type="scientific">Palleronia aestuarii</name>
    <dbReference type="NCBI Taxonomy" id="568105"/>
    <lineage>
        <taxon>Bacteria</taxon>
        <taxon>Pseudomonadati</taxon>
        <taxon>Pseudomonadota</taxon>
        <taxon>Alphaproteobacteria</taxon>
        <taxon>Rhodobacterales</taxon>
        <taxon>Roseobacteraceae</taxon>
        <taxon>Palleronia</taxon>
    </lineage>
</organism>
<proteinExistence type="inferred from homology"/>
<comment type="similarity">
    <text evidence="1">Belongs to the ComF/GntX family.</text>
</comment>
<dbReference type="Proteomes" id="UP000248916">
    <property type="component" value="Unassembled WGS sequence"/>
</dbReference>
<sequence>MLQSVIDIIYPPQCPTCDTEVARDGGLCGACWSDTPFIQGLCCESCGLPIEGDEEEAPIHCDDCLVSPRPWRRGRAALVYRDQARRMVLSIKHGDRLDLVRAAGEWMTGAGADLLERETLCIPIPVHWRRLFRRRYNQAALLAIEVARQAGCDVATRALIRPRATLAQKDKSPEARHAELDGALAPHPRHGRVIAGRRVVLIDDVFTSGATLAAGAAACAAAGAERIDVLTLARTARGDYL</sequence>
<dbReference type="InterPro" id="IPR000836">
    <property type="entry name" value="PRTase_dom"/>
</dbReference>
<dbReference type="PANTHER" id="PTHR47505">
    <property type="entry name" value="DNA UTILIZATION PROTEIN YHGH"/>
    <property type="match status" value="1"/>
</dbReference>
<dbReference type="AlphaFoldDB" id="A0A2W7QB17"/>
<feature type="domain" description="Phosphoribosyltransferase" evidence="2">
    <location>
        <begin position="179"/>
        <end position="235"/>
    </location>
</feature>
<dbReference type="InterPro" id="IPR044005">
    <property type="entry name" value="DZR_2"/>
</dbReference>
<dbReference type="OrthoDB" id="9779910at2"/>
<name>A0A2W7QB17_9RHOB</name>
<keyword evidence="4" id="KW-0328">Glycosyltransferase</keyword>
<dbReference type="Gene3D" id="3.40.50.2020">
    <property type="match status" value="1"/>
</dbReference>
<evidence type="ECO:0000313" key="5">
    <source>
        <dbReference type="Proteomes" id="UP000248916"/>
    </source>
</evidence>
<evidence type="ECO:0000259" key="2">
    <source>
        <dbReference type="Pfam" id="PF00156"/>
    </source>
</evidence>
<protein>
    <submittedName>
        <fullName evidence="4">Putative amidophosphoribosyltransferase</fullName>
    </submittedName>
</protein>
<gene>
    <name evidence="4" type="ORF">LX81_00633</name>
</gene>
<evidence type="ECO:0000259" key="3">
    <source>
        <dbReference type="Pfam" id="PF18912"/>
    </source>
</evidence>
<dbReference type="InterPro" id="IPR051910">
    <property type="entry name" value="ComF/GntX_DNA_util-trans"/>
</dbReference>
<dbReference type="InterPro" id="IPR029057">
    <property type="entry name" value="PRTase-like"/>
</dbReference>
<dbReference type="Pfam" id="PF00156">
    <property type="entry name" value="Pribosyltran"/>
    <property type="match status" value="1"/>
</dbReference>
<evidence type="ECO:0000256" key="1">
    <source>
        <dbReference type="ARBA" id="ARBA00008007"/>
    </source>
</evidence>
<keyword evidence="5" id="KW-1185">Reference proteome</keyword>
<accession>A0A2W7QB17</accession>
<dbReference type="PANTHER" id="PTHR47505:SF1">
    <property type="entry name" value="DNA UTILIZATION PROTEIN YHGH"/>
    <property type="match status" value="1"/>
</dbReference>
<keyword evidence="4" id="KW-0808">Transferase</keyword>
<dbReference type="RefSeq" id="WP_111535828.1">
    <property type="nucleotide sequence ID" value="NZ_QKZL01000002.1"/>
</dbReference>
<dbReference type="Pfam" id="PF18912">
    <property type="entry name" value="DZR_2"/>
    <property type="match status" value="1"/>
</dbReference>